<feature type="chain" id="PRO_5046675364" evidence="2">
    <location>
        <begin position="22"/>
        <end position="289"/>
    </location>
</feature>
<dbReference type="SUPFAM" id="SSF53474">
    <property type="entry name" value="alpha/beta-Hydrolases"/>
    <property type="match status" value="1"/>
</dbReference>
<evidence type="ECO:0000313" key="5">
    <source>
        <dbReference type="Proteomes" id="UP001596472"/>
    </source>
</evidence>
<gene>
    <name evidence="4" type="ORF">ACFQY0_16200</name>
</gene>
<evidence type="ECO:0000256" key="1">
    <source>
        <dbReference type="ARBA" id="ARBA00022801"/>
    </source>
</evidence>
<evidence type="ECO:0000256" key="2">
    <source>
        <dbReference type="SAM" id="SignalP"/>
    </source>
</evidence>
<dbReference type="InterPro" id="IPR049492">
    <property type="entry name" value="BD-FAE-like_dom"/>
</dbReference>
<dbReference type="InterPro" id="IPR050300">
    <property type="entry name" value="GDXG_lipolytic_enzyme"/>
</dbReference>
<keyword evidence="5" id="KW-1185">Reference proteome</keyword>
<keyword evidence="2" id="KW-0732">Signal</keyword>
<evidence type="ECO:0000259" key="3">
    <source>
        <dbReference type="Pfam" id="PF20434"/>
    </source>
</evidence>
<dbReference type="Gene3D" id="3.40.50.1820">
    <property type="entry name" value="alpha/beta hydrolase"/>
    <property type="match status" value="1"/>
</dbReference>
<dbReference type="Proteomes" id="UP001596472">
    <property type="component" value="Unassembled WGS sequence"/>
</dbReference>
<comment type="caution">
    <text evidence="4">The sequence shown here is derived from an EMBL/GenBank/DDBJ whole genome shotgun (WGS) entry which is preliminary data.</text>
</comment>
<proteinExistence type="predicted"/>
<name>A0ABW2LAP1_9BACT</name>
<feature type="domain" description="BD-FAE-like" evidence="3">
    <location>
        <begin position="79"/>
        <end position="174"/>
    </location>
</feature>
<dbReference type="Pfam" id="PF20434">
    <property type="entry name" value="BD-FAE"/>
    <property type="match status" value="1"/>
</dbReference>
<sequence>MKGILWILMMGALACGMTAQVAESGAQVDASGKKRIRLWPIDQVGGEANRLKQDSEDRGGGKITYRNIKDPNLTVYQVESDRPTPAVIYCPGGAYKQVSVLQSYIEWLNGMGITVFALNYTVPNDREAAFKDGQRAIRLVRHQASKWNIDPKQIGLIGNSAGGHLVSRLSQNYTTSAYPALDEADQESSQPQFVIVVSGAYYATESPGTELAEEFHHKHPVAPTLLVYAKDDHNHYPGGLAYARSLKAADVSVRMMSYDHGGHGMKGVNWFPKCRKWLKEVGLEVPEDK</sequence>
<dbReference type="RefSeq" id="WP_379714479.1">
    <property type="nucleotide sequence ID" value="NZ_JBHTBS010000009.1"/>
</dbReference>
<dbReference type="PANTHER" id="PTHR48081">
    <property type="entry name" value="AB HYDROLASE SUPERFAMILY PROTEIN C4A8.06C"/>
    <property type="match status" value="1"/>
</dbReference>
<dbReference type="InterPro" id="IPR029058">
    <property type="entry name" value="AB_hydrolase_fold"/>
</dbReference>
<dbReference type="GO" id="GO:0016787">
    <property type="term" value="F:hydrolase activity"/>
    <property type="evidence" value="ECO:0007669"/>
    <property type="project" value="UniProtKB-KW"/>
</dbReference>
<organism evidence="4 5">
    <name type="scientific">Haloferula chungangensis</name>
    <dbReference type="NCBI Taxonomy" id="1048331"/>
    <lineage>
        <taxon>Bacteria</taxon>
        <taxon>Pseudomonadati</taxon>
        <taxon>Verrucomicrobiota</taxon>
        <taxon>Verrucomicrobiia</taxon>
        <taxon>Verrucomicrobiales</taxon>
        <taxon>Verrucomicrobiaceae</taxon>
        <taxon>Haloferula</taxon>
    </lineage>
</organism>
<accession>A0ABW2LAP1</accession>
<feature type="signal peptide" evidence="2">
    <location>
        <begin position="1"/>
        <end position="21"/>
    </location>
</feature>
<dbReference type="EMBL" id="JBHTBS010000009">
    <property type="protein sequence ID" value="MFC7338738.1"/>
    <property type="molecule type" value="Genomic_DNA"/>
</dbReference>
<dbReference type="PROSITE" id="PS51257">
    <property type="entry name" value="PROKAR_LIPOPROTEIN"/>
    <property type="match status" value="1"/>
</dbReference>
<dbReference type="PANTHER" id="PTHR48081:SF6">
    <property type="entry name" value="PEPTIDASE S9 PROLYL OLIGOPEPTIDASE CATALYTIC DOMAIN-CONTAINING PROTEIN"/>
    <property type="match status" value="1"/>
</dbReference>
<evidence type="ECO:0000313" key="4">
    <source>
        <dbReference type="EMBL" id="MFC7338738.1"/>
    </source>
</evidence>
<protein>
    <submittedName>
        <fullName evidence="4">Alpha/beta hydrolase</fullName>
    </submittedName>
</protein>
<keyword evidence="1 4" id="KW-0378">Hydrolase</keyword>
<reference evidence="5" key="1">
    <citation type="journal article" date="2019" name="Int. J. Syst. Evol. Microbiol.">
        <title>The Global Catalogue of Microorganisms (GCM) 10K type strain sequencing project: providing services to taxonomists for standard genome sequencing and annotation.</title>
        <authorList>
            <consortium name="The Broad Institute Genomics Platform"/>
            <consortium name="The Broad Institute Genome Sequencing Center for Infectious Disease"/>
            <person name="Wu L."/>
            <person name="Ma J."/>
        </authorList>
    </citation>
    <scope>NUCLEOTIDE SEQUENCE [LARGE SCALE GENOMIC DNA]</scope>
    <source>
        <strain evidence="5">CGMCC 4.1467</strain>
    </source>
</reference>